<keyword evidence="19" id="KW-1185">Reference proteome</keyword>
<keyword evidence="6 15" id="KW-0812">Transmembrane</keyword>
<feature type="transmembrane region" description="Helical" evidence="15">
    <location>
        <begin position="465"/>
        <end position="483"/>
    </location>
</feature>
<dbReference type="EC" id="2.3.2.27" evidence="4"/>
<comment type="subcellular location">
    <subcellularLocation>
        <location evidence="2">Endomembrane system</location>
        <topology evidence="2">Multi-pass membrane protein</topology>
    </subcellularLocation>
</comment>
<evidence type="ECO:0000313" key="19">
    <source>
        <dbReference type="Proteomes" id="UP001306508"/>
    </source>
</evidence>
<dbReference type="GO" id="GO:0061630">
    <property type="term" value="F:ubiquitin protein ligase activity"/>
    <property type="evidence" value="ECO:0007669"/>
    <property type="project" value="UniProtKB-EC"/>
</dbReference>
<keyword evidence="7" id="KW-0479">Metal-binding</keyword>
<name>A0AAN8A6D2_9SACH</name>
<dbReference type="GO" id="GO:0043161">
    <property type="term" value="P:proteasome-mediated ubiquitin-dependent protein catabolic process"/>
    <property type="evidence" value="ECO:0007669"/>
    <property type="project" value="TreeGrafter"/>
</dbReference>
<dbReference type="PROSITE" id="PS50089">
    <property type="entry name" value="ZF_RING_2"/>
    <property type="match status" value="1"/>
</dbReference>
<feature type="transmembrane region" description="Helical" evidence="15">
    <location>
        <begin position="642"/>
        <end position="660"/>
    </location>
</feature>
<dbReference type="Proteomes" id="UP001306508">
    <property type="component" value="Unassembled WGS sequence"/>
</dbReference>
<evidence type="ECO:0000256" key="12">
    <source>
        <dbReference type="ARBA" id="ARBA00022989"/>
    </source>
</evidence>
<proteinExistence type="predicted"/>
<gene>
    <name evidence="18" type="ORF">RI543_004153</name>
</gene>
<evidence type="ECO:0000259" key="17">
    <source>
        <dbReference type="PROSITE" id="PS50089"/>
    </source>
</evidence>
<dbReference type="AlphaFoldDB" id="A0AAN8A6D2"/>
<dbReference type="SMART" id="SM00184">
    <property type="entry name" value="RING"/>
    <property type="match status" value="1"/>
</dbReference>
<feature type="signal peptide" evidence="16">
    <location>
        <begin position="1"/>
        <end position="26"/>
    </location>
</feature>
<evidence type="ECO:0000256" key="1">
    <source>
        <dbReference type="ARBA" id="ARBA00000900"/>
    </source>
</evidence>
<evidence type="ECO:0000256" key="13">
    <source>
        <dbReference type="ARBA" id="ARBA00023136"/>
    </source>
</evidence>
<keyword evidence="9 14" id="KW-0863">Zinc-finger</keyword>
<accession>A0AAN8A6D2</accession>
<dbReference type="InterPro" id="IPR021319">
    <property type="entry name" value="DUF2921"/>
</dbReference>
<keyword evidence="5" id="KW-0808">Transferase</keyword>
<dbReference type="Gene3D" id="3.30.40.10">
    <property type="entry name" value="Zinc/RING finger domain, C3HC4 (zinc finger)"/>
    <property type="match status" value="1"/>
</dbReference>
<feature type="chain" id="PRO_5042913318" description="RING-type E3 ubiquitin transferase" evidence="16">
    <location>
        <begin position="27"/>
        <end position="766"/>
    </location>
</feature>
<feature type="transmembrane region" description="Helical" evidence="15">
    <location>
        <begin position="402"/>
        <end position="421"/>
    </location>
</feature>
<dbReference type="InterPro" id="IPR001841">
    <property type="entry name" value="Znf_RING"/>
</dbReference>
<keyword evidence="11" id="KW-0862">Zinc</keyword>
<keyword evidence="10" id="KW-0833">Ubl conjugation pathway</keyword>
<dbReference type="GO" id="GO:0012505">
    <property type="term" value="C:endomembrane system"/>
    <property type="evidence" value="ECO:0007669"/>
    <property type="project" value="UniProtKB-SubCell"/>
</dbReference>
<evidence type="ECO:0000256" key="2">
    <source>
        <dbReference type="ARBA" id="ARBA00004127"/>
    </source>
</evidence>
<dbReference type="Pfam" id="PF13639">
    <property type="entry name" value="zf-RING_2"/>
    <property type="match status" value="1"/>
</dbReference>
<evidence type="ECO:0000256" key="14">
    <source>
        <dbReference type="PROSITE-ProRule" id="PRU00175"/>
    </source>
</evidence>
<dbReference type="GO" id="GO:0008270">
    <property type="term" value="F:zinc ion binding"/>
    <property type="evidence" value="ECO:0007669"/>
    <property type="project" value="UniProtKB-KW"/>
</dbReference>
<feature type="transmembrane region" description="Helical" evidence="15">
    <location>
        <begin position="534"/>
        <end position="556"/>
    </location>
</feature>
<evidence type="ECO:0000256" key="7">
    <source>
        <dbReference type="ARBA" id="ARBA00022723"/>
    </source>
</evidence>
<protein>
    <recommendedName>
        <fullName evidence="4">RING-type E3 ubiquitin transferase</fullName>
        <ecNumber evidence="4">2.3.2.27</ecNumber>
    </recommendedName>
</protein>
<evidence type="ECO:0000256" key="11">
    <source>
        <dbReference type="ARBA" id="ARBA00022833"/>
    </source>
</evidence>
<feature type="domain" description="RING-type" evidence="17">
    <location>
        <begin position="707"/>
        <end position="760"/>
    </location>
</feature>
<evidence type="ECO:0000256" key="15">
    <source>
        <dbReference type="SAM" id="Phobius"/>
    </source>
</evidence>
<feature type="transmembrane region" description="Helical" evidence="15">
    <location>
        <begin position="609"/>
        <end position="630"/>
    </location>
</feature>
<comment type="catalytic activity">
    <reaction evidence="1">
        <text>S-ubiquitinyl-[E2 ubiquitin-conjugating enzyme]-L-cysteine + [acceptor protein]-L-lysine = [E2 ubiquitin-conjugating enzyme]-L-cysteine + N(6)-ubiquitinyl-[acceptor protein]-L-lysine.</text>
        <dbReference type="EC" id="2.3.2.27"/>
    </reaction>
</comment>
<keyword evidence="13 15" id="KW-0472">Membrane</keyword>
<feature type="transmembrane region" description="Helical" evidence="15">
    <location>
        <begin position="436"/>
        <end position="459"/>
    </location>
</feature>
<evidence type="ECO:0000256" key="8">
    <source>
        <dbReference type="ARBA" id="ARBA00022729"/>
    </source>
</evidence>
<dbReference type="FunFam" id="3.30.40.10:FF:000626">
    <property type="entry name" value="Transmembrane ubiquitin ligase 1"/>
    <property type="match status" value="1"/>
</dbReference>
<keyword evidence="8 16" id="KW-0732">Signal</keyword>
<evidence type="ECO:0000256" key="6">
    <source>
        <dbReference type="ARBA" id="ARBA00022692"/>
    </source>
</evidence>
<evidence type="ECO:0000256" key="16">
    <source>
        <dbReference type="SAM" id="SignalP"/>
    </source>
</evidence>
<evidence type="ECO:0000256" key="10">
    <source>
        <dbReference type="ARBA" id="ARBA00022786"/>
    </source>
</evidence>
<sequence length="766" mass="89023">MEIDTNTLIFVIIILFIFFSSPGGDGVSSEYEFNQLGLLKEHMKMEFDLFMNMTYFENFRNITGFKLSYQDVLDNPSLNATYPIDQKDYDHWESTQEYLLLPNSIINSIQKDVWNMEKKNNIYPWNISSTLIGKVDVISNNYFDKIRMPLPRFYEPPYSINDNKPQSGDTYIEDWSNSNQGHNVTFKKGELSIKISHLDTVANQIDSRKRYKFNSQDDQFKLLTLQIDFQDKLEKEKHSLNSLAVYDIERGRILSFSDSAKFHSLFAFPHYLTILNENNSDSSKKQTEAIYSKVKNLIKEYWYHSNYVDTLTMSDIRQPYDNAINKCEYAIFLQLEPWNQYTRDEMNLIDKELHWPLGRPINISHIPPVMIKSGLMYSPDCGLTLEFNQAEGSLTAINIRTMRLHILFGIILFIAQIYLLLRQMQHTNTPSSVNKISYYCFSMMNLVDGLLACIYFISATIIPELYLPLIVSAFVSFILASIFETRYLISVCASQINEQSVSIRTLLSGNLQDEGRESARPIIIPDEASISSSLYGRVFFTLFLSAFIVLSALTWPLQIRKIFEYSSLSILYSYWVPQIFRNAIKGIQPRNVRLRNNNVANRRQNKLPLLWSFVIGTSIIRIFPIVYVFTYPSNVFRHHRDVKFAVLLSLWVCFQIAVLYSQDILGARWFLPQHTIPEGYSYFKSITLQYLSEHGDSNSTSTYAIDCAICMSEVLVNVEEVPETHKVDIYSYMITPCNHIFHTECLENWMSYKLQCPICRAPLHPI</sequence>
<dbReference type="PANTHER" id="PTHR22763:SF162">
    <property type="entry name" value="TRANSMEMBRANE E3 UBIQUITIN-PROTEIN LIGASE 1"/>
    <property type="match status" value="1"/>
</dbReference>
<dbReference type="EMBL" id="JAWIZZ010000053">
    <property type="protein sequence ID" value="KAK5778487.1"/>
    <property type="molecule type" value="Genomic_DNA"/>
</dbReference>
<evidence type="ECO:0000256" key="9">
    <source>
        <dbReference type="ARBA" id="ARBA00022771"/>
    </source>
</evidence>
<dbReference type="PANTHER" id="PTHR22763">
    <property type="entry name" value="RING ZINC FINGER PROTEIN"/>
    <property type="match status" value="1"/>
</dbReference>
<dbReference type="Pfam" id="PF11145">
    <property type="entry name" value="DUF2921"/>
    <property type="match status" value="1"/>
</dbReference>
<dbReference type="InterPro" id="IPR050731">
    <property type="entry name" value="HRD1_E3_ubiq-ligases"/>
</dbReference>
<dbReference type="GO" id="GO:0044695">
    <property type="term" value="C:Dsc E3 ubiquitin ligase complex"/>
    <property type="evidence" value="ECO:0007669"/>
    <property type="project" value="TreeGrafter"/>
</dbReference>
<keyword evidence="12 15" id="KW-1133">Transmembrane helix</keyword>
<evidence type="ECO:0000256" key="5">
    <source>
        <dbReference type="ARBA" id="ARBA00022679"/>
    </source>
</evidence>
<reference evidence="19" key="1">
    <citation type="submission" date="2023-07" db="EMBL/GenBank/DDBJ databases">
        <title>A draft genome of Kazachstania heterogenica Y-27499.</title>
        <authorList>
            <person name="Donic C."/>
            <person name="Kralova J.S."/>
            <person name="Fidel L."/>
            <person name="Ben-Dor S."/>
            <person name="Jung S."/>
        </authorList>
    </citation>
    <scope>NUCLEOTIDE SEQUENCE [LARGE SCALE GENOMIC DNA]</scope>
    <source>
        <strain evidence="19">Y27499</strain>
    </source>
</reference>
<comment type="caution">
    <text evidence="18">The sequence shown here is derived from an EMBL/GenBank/DDBJ whole genome shotgun (WGS) entry which is preliminary data.</text>
</comment>
<evidence type="ECO:0000256" key="3">
    <source>
        <dbReference type="ARBA" id="ARBA00004906"/>
    </source>
</evidence>
<organism evidence="18 19">
    <name type="scientific">Arxiozyma heterogenica</name>
    <dbReference type="NCBI Taxonomy" id="278026"/>
    <lineage>
        <taxon>Eukaryota</taxon>
        <taxon>Fungi</taxon>
        <taxon>Dikarya</taxon>
        <taxon>Ascomycota</taxon>
        <taxon>Saccharomycotina</taxon>
        <taxon>Saccharomycetes</taxon>
        <taxon>Saccharomycetales</taxon>
        <taxon>Saccharomycetaceae</taxon>
        <taxon>Arxiozyma</taxon>
    </lineage>
</organism>
<comment type="pathway">
    <text evidence="3">Protein modification; protein ubiquitination.</text>
</comment>
<dbReference type="SUPFAM" id="SSF57850">
    <property type="entry name" value="RING/U-box"/>
    <property type="match status" value="1"/>
</dbReference>
<dbReference type="InterPro" id="IPR013083">
    <property type="entry name" value="Znf_RING/FYVE/PHD"/>
</dbReference>
<evidence type="ECO:0000256" key="4">
    <source>
        <dbReference type="ARBA" id="ARBA00012483"/>
    </source>
</evidence>
<evidence type="ECO:0000313" key="18">
    <source>
        <dbReference type="EMBL" id="KAK5778487.1"/>
    </source>
</evidence>